<keyword evidence="1" id="KW-1133">Transmembrane helix</keyword>
<dbReference type="AlphaFoldDB" id="A0A0P9CB44"/>
<keyword evidence="1" id="KW-0472">Membrane</keyword>
<organism evidence="2 3">
    <name type="scientific">Alicyclobacillus ferrooxydans</name>
    <dbReference type="NCBI Taxonomy" id="471514"/>
    <lineage>
        <taxon>Bacteria</taxon>
        <taxon>Bacillati</taxon>
        <taxon>Bacillota</taxon>
        <taxon>Bacilli</taxon>
        <taxon>Bacillales</taxon>
        <taxon>Alicyclobacillaceae</taxon>
        <taxon>Alicyclobacillus</taxon>
    </lineage>
</organism>
<dbReference type="Proteomes" id="UP000050482">
    <property type="component" value="Unassembled WGS sequence"/>
</dbReference>
<reference evidence="2 3" key="1">
    <citation type="submission" date="2015-09" db="EMBL/GenBank/DDBJ databases">
        <title>Draft genome sequence of Alicyclobacillus ferrooxydans DSM 22381.</title>
        <authorList>
            <person name="Hemp J."/>
        </authorList>
    </citation>
    <scope>NUCLEOTIDE SEQUENCE [LARGE SCALE GENOMIC DNA]</scope>
    <source>
        <strain evidence="2 3">TC-34</strain>
    </source>
</reference>
<gene>
    <name evidence="2" type="ORF">AN477_16285</name>
</gene>
<comment type="caution">
    <text evidence="2">The sequence shown here is derived from an EMBL/GenBank/DDBJ whole genome shotgun (WGS) entry which is preliminary data.</text>
</comment>
<accession>A0A0P9CB44</accession>
<feature type="transmembrane region" description="Helical" evidence="1">
    <location>
        <begin position="74"/>
        <end position="93"/>
    </location>
</feature>
<sequence length="285" mass="32596">MGLVFTTLLIIGVIVSVVLYVRTHSSETFRVTARARLLNQWKTVQIKTSEALHDAGVQQAFRNAGLSVSAQTYYIVRAGLSLLGLYYGIYTYYHSGNPFVLVAPIAVWLLLGYKRPWAIYWLLLTLAKQRQQQQAQDLFRLVAHVKQELELRINHHYSVREIVARAAPGVPRLRAPILRLVTFWPQDPKAALLRFAEEVTSTHTMPFVMALLTIDESNPEVGFPALQNIYDQFEKDLVSGFHSRIKLRDLVVFSLSWLFIFLAAWPTLNVFLLYTQSLLKFSLMS</sequence>
<dbReference type="OrthoDB" id="2585865at2"/>
<feature type="transmembrane region" description="Helical" evidence="1">
    <location>
        <begin position="99"/>
        <end position="123"/>
    </location>
</feature>
<dbReference type="EMBL" id="LJCO01000071">
    <property type="protein sequence ID" value="KPV42689.1"/>
    <property type="molecule type" value="Genomic_DNA"/>
</dbReference>
<evidence type="ECO:0008006" key="4">
    <source>
        <dbReference type="Google" id="ProtNLM"/>
    </source>
</evidence>
<keyword evidence="1" id="KW-0812">Transmembrane</keyword>
<protein>
    <recommendedName>
        <fullName evidence="4">Type II secretion system protein GspF domain-containing protein</fullName>
    </recommendedName>
</protein>
<evidence type="ECO:0000313" key="2">
    <source>
        <dbReference type="EMBL" id="KPV42689.1"/>
    </source>
</evidence>
<feature type="transmembrane region" description="Helical" evidence="1">
    <location>
        <begin position="6"/>
        <end position="23"/>
    </location>
</feature>
<proteinExistence type="predicted"/>
<feature type="transmembrane region" description="Helical" evidence="1">
    <location>
        <begin position="250"/>
        <end position="274"/>
    </location>
</feature>
<evidence type="ECO:0000313" key="3">
    <source>
        <dbReference type="Proteomes" id="UP000050482"/>
    </source>
</evidence>
<keyword evidence="3" id="KW-1185">Reference proteome</keyword>
<name>A0A0P9CB44_9BACL</name>
<dbReference type="PATRIC" id="fig|471514.4.peg.3525"/>
<evidence type="ECO:0000256" key="1">
    <source>
        <dbReference type="SAM" id="Phobius"/>
    </source>
</evidence>
<dbReference type="RefSeq" id="WP_054970235.1">
    <property type="nucleotide sequence ID" value="NZ_LJCO01000071.1"/>
</dbReference>